<dbReference type="AlphaFoldDB" id="A0A3N4R2K0"/>
<comment type="caution">
    <text evidence="4">The sequence shown here is derived from an EMBL/GenBank/DDBJ whole genome shotgun (WGS) entry which is preliminary data.</text>
</comment>
<sequence length="776" mass="82948">MLRIGNASGFYGDRFDAFHEMLTGGPLDVLTGDYLAELTMLILARDRLRDPARGYARTFLRQAEQCLAEALDRGVRIVVNAGGLNPARLAEALRELAARQGLRARIGHVTGDELLPRAHEFGWTGEDPRRPLLAANAYLGAFGIAECLRAGADVVVTGRVTDAALVVGPGIAHHGWTPDDLDALAGAVVAGHVLECGAQATGGNYAFFAEHDVDHPGFPIAELHADGSSVITKHPGTGGAVTVETVTAQLLYETGGPRYLGPDVTARLDTVTLTAQGTDRVRIDGVRGEAPPPTLKVGLNRLGGYRNELVFVLTGLDVDAKSALVQRQLNRVLAADPPAALRWTETRTQHPDADTEERASTLLRLTARDPQEHKVGRALTAAAVELGLAGYPGFHLTAPPARPSPYGVFESRELNQKAVDHTAHLPTGTPVPVPPPAATLHRQLPLPAPELPPPPEPGPTRRAPLGLIAGARSGDKGGDANLGVWARDEAGWRWLAHTLTTTRLRELLPEAGELEIERHLLPNLRAVNFTLRGLLGEGVAAQARFDPQAKALGEWLRSRRLDLPVSLLPPAPPPAPRLPTTPPVRPSPYGVFESGELNQKAVDHTAHLPTGTPVPVPPPAATLHRQLPLPAMELPPPPEPGPTRRAPLGLIAGARSGDKGGDANLGVWARDEAGWRWLAHTLTTARLRELLTETGELEIERHLLPNLRAVNFTLRGLLGEGVAAQARFDPQAKALGEWLRSRHLDLPVSLLPPAPPPAPRLPTTPPVRPEPPEAPL</sequence>
<feature type="region of interest" description="Disordered" evidence="1">
    <location>
        <begin position="442"/>
        <end position="461"/>
    </location>
</feature>
<dbReference type="Pfam" id="PF23544">
    <property type="entry name" value="AtuA_ferredoxin"/>
    <property type="match status" value="2"/>
</dbReference>
<protein>
    <submittedName>
        <fullName evidence="4">Uncharacterized protein DUF1446</fullName>
    </submittedName>
</protein>
<evidence type="ECO:0000313" key="4">
    <source>
        <dbReference type="EMBL" id="RPE27578.1"/>
    </source>
</evidence>
<evidence type="ECO:0000256" key="1">
    <source>
        <dbReference type="SAM" id="MobiDB-lite"/>
    </source>
</evidence>
<dbReference type="EMBL" id="RKQG01000003">
    <property type="protein sequence ID" value="RPE27578.1"/>
    <property type="molecule type" value="Genomic_DNA"/>
</dbReference>
<feature type="compositionally biased region" description="Pro residues" evidence="1">
    <location>
        <begin position="446"/>
        <end position="458"/>
    </location>
</feature>
<dbReference type="InterPro" id="IPR010839">
    <property type="entry name" value="AtuA_N"/>
</dbReference>
<evidence type="ECO:0000259" key="2">
    <source>
        <dbReference type="Pfam" id="PF07287"/>
    </source>
</evidence>
<dbReference type="PANTHER" id="PTHR47585:SF1">
    <property type="entry name" value="DUF1446 DOMAIN-CONTAINING PROTEIN"/>
    <property type="match status" value="1"/>
</dbReference>
<feature type="domain" description="AtuA-like ferredoxin-fold" evidence="3">
    <location>
        <begin position="647"/>
        <end position="742"/>
    </location>
</feature>
<dbReference type="InterPro" id="IPR056362">
    <property type="entry name" value="AtuA-like_ferredoxin_dom"/>
</dbReference>
<evidence type="ECO:0000313" key="5">
    <source>
        <dbReference type="Proteomes" id="UP000266906"/>
    </source>
</evidence>
<keyword evidence="5" id="KW-1185">Reference proteome</keyword>
<feature type="domain" description="AtuA-like ferredoxin-fold" evidence="3">
    <location>
        <begin position="464"/>
        <end position="558"/>
    </location>
</feature>
<name>A0A3N4R2K0_9ACTN</name>
<accession>A0A3N4R2K0</accession>
<evidence type="ECO:0000259" key="3">
    <source>
        <dbReference type="Pfam" id="PF23544"/>
    </source>
</evidence>
<feature type="domain" description="Acyclic terpene utilisation N-terminal" evidence="2">
    <location>
        <begin position="2"/>
        <end position="425"/>
    </location>
</feature>
<gene>
    <name evidence="4" type="ORF">EDD38_6862</name>
</gene>
<reference evidence="4 5" key="1">
    <citation type="submission" date="2018-11" db="EMBL/GenBank/DDBJ databases">
        <title>Sequencing the genomes of 1000 actinobacteria strains.</title>
        <authorList>
            <person name="Klenk H.-P."/>
        </authorList>
    </citation>
    <scope>NUCLEOTIDE SEQUENCE [LARGE SCALE GENOMIC DNA]</scope>
    <source>
        <strain evidence="4 5">DSM 44781</strain>
    </source>
</reference>
<organism evidence="4 5">
    <name type="scientific">Kitasatospora cineracea</name>
    <dbReference type="NCBI Taxonomy" id="88074"/>
    <lineage>
        <taxon>Bacteria</taxon>
        <taxon>Bacillati</taxon>
        <taxon>Actinomycetota</taxon>
        <taxon>Actinomycetes</taxon>
        <taxon>Kitasatosporales</taxon>
        <taxon>Streptomycetaceae</taxon>
        <taxon>Kitasatospora</taxon>
    </lineage>
</organism>
<feature type="region of interest" description="Disordered" evidence="1">
    <location>
        <begin position="750"/>
        <end position="776"/>
    </location>
</feature>
<proteinExistence type="predicted"/>
<dbReference type="Pfam" id="PF07287">
    <property type="entry name" value="AtuA"/>
    <property type="match status" value="1"/>
</dbReference>
<dbReference type="Proteomes" id="UP000266906">
    <property type="component" value="Unassembled WGS sequence"/>
</dbReference>
<dbReference type="PANTHER" id="PTHR47585">
    <property type="match status" value="1"/>
</dbReference>